<dbReference type="EMBL" id="VXIT01000001">
    <property type="protein sequence ID" value="KAA6415770.1"/>
    <property type="molecule type" value="Genomic_DNA"/>
</dbReference>
<evidence type="ECO:0000313" key="1">
    <source>
        <dbReference type="EMBL" id="KAA6415770.1"/>
    </source>
</evidence>
<reference evidence="1 2" key="1">
    <citation type="submission" date="2019-09" db="EMBL/GenBank/DDBJ databases">
        <title>The hologenome of the rock-dwelling lichen Lasallia pustulata.</title>
        <authorList>
            <person name="Greshake Tzovaras B."/>
            <person name="Segers F."/>
            <person name="Bicker A."/>
            <person name="Dal Grande F."/>
            <person name="Otte J."/>
            <person name="Hankeln T."/>
            <person name="Schmitt I."/>
            <person name="Ebersberger I."/>
        </authorList>
    </citation>
    <scope>NUCLEOTIDE SEQUENCE [LARGE SCALE GENOMIC DNA]</scope>
    <source>
        <strain evidence="1">A1-1</strain>
    </source>
</reference>
<comment type="caution">
    <text evidence="1">The sequence shown here is derived from an EMBL/GenBank/DDBJ whole genome shotgun (WGS) entry which is preliminary data.</text>
</comment>
<dbReference type="AlphaFoldDB" id="A0A5M8Q2X9"/>
<gene>
    <name evidence="1" type="ORF">FRX48_00488</name>
</gene>
<name>A0A5M8Q2X9_9LECA</name>
<dbReference type="Proteomes" id="UP000324767">
    <property type="component" value="Unassembled WGS sequence"/>
</dbReference>
<organism evidence="1 2">
    <name type="scientific">Lasallia pustulata</name>
    <dbReference type="NCBI Taxonomy" id="136370"/>
    <lineage>
        <taxon>Eukaryota</taxon>
        <taxon>Fungi</taxon>
        <taxon>Dikarya</taxon>
        <taxon>Ascomycota</taxon>
        <taxon>Pezizomycotina</taxon>
        <taxon>Lecanoromycetes</taxon>
        <taxon>OSLEUM clade</taxon>
        <taxon>Umbilicariomycetidae</taxon>
        <taxon>Umbilicariales</taxon>
        <taxon>Umbilicariaceae</taxon>
        <taxon>Lasallia</taxon>
    </lineage>
</organism>
<proteinExistence type="predicted"/>
<evidence type="ECO:0000313" key="2">
    <source>
        <dbReference type="Proteomes" id="UP000324767"/>
    </source>
</evidence>
<protein>
    <submittedName>
        <fullName evidence="1">Uncharacterized protein</fullName>
    </submittedName>
</protein>
<accession>A0A5M8Q2X9</accession>
<sequence>MVWLISPSYSSPKPLRPTRTIGSVRPEHCELIEERHHERFTKDGDLLEMVPDKATRRDAFISVCKSVTGVAQYRRKLHHQNVENPFSAVLSRSQPFDSLRGMASVASTT</sequence>